<dbReference type="OrthoDB" id="8692at2"/>
<name>R9S382_SIMAS</name>
<proteinExistence type="predicted"/>
<keyword evidence="3" id="KW-1185">Reference proteome</keyword>
<keyword evidence="1" id="KW-0732">Signal</keyword>
<evidence type="ECO:0000313" key="2">
    <source>
        <dbReference type="EMBL" id="AGN11262.1"/>
    </source>
</evidence>
<dbReference type="Proteomes" id="UP000000466">
    <property type="component" value="Chromosome"/>
</dbReference>
<evidence type="ECO:0000256" key="1">
    <source>
        <dbReference type="SAM" id="SignalP"/>
    </source>
</evidence>
<protein>
    <recommendedName>
        <fullName evidence="4">Lipoprotein</fullName>
    </recommendedName>
</protein>
<feature type="chain" id="PRO_5004489250" description="Lipoprotein" evidence="1">
    <location>
        <begin position="28"/>
        <end position="557"/>
    </location>
</feature>
<feature type="signal peptide" evidence="1">
    <location>
        <begin position="1"/>
        <end position="27"/>
    </location>
</feature>
<accession>R9S382</accession>
<gene>
    <name evidence="2" type="ordered locus">M5M_00137</name>
</gene>
<dbReference type="STRING" id="1117647.M5M_00137"/>
<dbReference type="PROSITE" id="PS51257">
    <property type="entry name" value="PROKAR_LIPOPROTEIN"/>
    <property type="match status" value="1"/>
</dbReference>
<dbReference type="EMBL" id="CP003746">
    <property type="protein sequence ID" value="AGN11262.1"/>
    <property type="molecule type" value="Genomic_DNA"/>
</dbReference>
<organism evidence="2 3">
    <name type="scientific">Simiduia agarivorans (strain DSM 21679 / JCM 13881 / BCRC 17597 / SA1)</name>
    <dbReference type="NCBI Taxonomy" id="1117647"/>
    <lineage>
        <taxon>Bacteria</taxon>
        <taxon>Pseudomonadati</taxon>
        <taxon>Pseudomonadota</taxon>
        <taxon>Gammaproteobacteria</taxon>
        <taxon>Cellvibrionales</taxon>
        <taxon>Cellvibrionaceae</taxon>
        <taxon>Simiduia</taxon>
    </lineage>
</organism>
<sequence>MQHTIRFLWLPALLISACSDMTPSDLAANQPVYTGFPSIEPHQILPVENDRLYNQEAPIPPQCYTRTEASHNPCFVCHQVYPRGKSADYRMNKLDDGALQGNYLFSDVGVNNHWQNLFVDRRDYVAAISDQTIDRYVNEDNYTALAPRLKANNWQGYTPDLQNFHLADGAFDQDGIALDNSHWVAFNYKPFPSTFWPTNGSFGDVAIRLDTPFRERQGQYNIDIYRLNLALVEITIKDLPSISVLPFDESRYQIDINGDGRFNAAETRLRAQEHYFGDASQVVVTPQQYPTGTEFLHSVRYLGIDQDDQIVAPPRMKELRHMRKIKTLSDAELDNRYRRERKEKVDEDLPYFIHHGDAGMENGMGWMISAFVEDASGELRPQTHEENMACMGCHSAIGSTIDQTFSIGRKVTGPEGWGYINLQGMPDAPTVSHAEPEILAYFKRVGGGDEFRQNTEMLARWFDDKGQVKTGAVLAADVYQLITPSAERARQLNKAYTHIVRTQSYRLGRDATWVPAKNIHQAIDEGTRPLDPKHQALGWDLRLDWQSSSNAAQVAAE</sequence>
<reference evidence="2 3" key="1">
    <citation type="journal article" date="2013" name="Genome Announc.">
        <title>Complete genome sequence of Simiduia agarivorans SA1(T), a marine bacterium able to degrade a variety of polysaccharides.</title>
        <authorList>
            <person name="Lin S.Y."/>
            <person name="Shieh W.Y."/>
            <person name="Chen J.S."/>
            <person name="Tang S.L."/>
        </authorList>
    </citation>
    <scope>NUCLEOTIDE SEQUENCE [LARGE SCALE GENOMIC DNA]</scope>
    <source>
        <strain evidence="3">DSM 21679 / JCM 13881 / BCRC 17597 / SA1</strain>
    </source>
</reference>
<dbReference type="eggNOG" id="COG2010">
    <property type="taxonomic scope" value="Bacteria"/>
</dbReference>
<evidence type="ECO:0000313" key="3">
    <source>
        <dbReference type="Proteomes" id="UP000000466"/>
    </source>
</evidence>
<dbReference type="HOGENOM" id="CLU_020661_0_0_6"/>
<dbReference type="AlphaFoldDB" id="R9S382"/>
<evidence type="ECO:0008006" key="4">
    <source>
        <dbReference type="Google" id="ProtNLM"/>
    </source>
</evidence>
<dbReference type="KEGG" id="saga:M5M_00137"/>